<proteinExistence type="predicted"/>
<organism evidence="1 2">
    <name type="scientific">Rangifer tarandus platyrhynchus</name>
    <name type="common">Svalbard reindeer</name>
    <dbReference type="NCBI Taxonomy" id="3082113"/>
    <lineage>
        <taxon>Eukaryota</taxon>
        <taxon>Metazoa</taxon>
        <taxon>Chordata</taxon>
        <taxon>Craniata</taxon>
        <taxon>Vertebrata</taxon>
        <taxon>Euteleostomi</taxon>
        <taxon>Mammalia</taxon>
        <taxon>Eutheria</taxon>
        <taxon>Laurasiatheria</taxon>
        <taxon>Artiodactyla</taxon>
        <taxon>Ruminantia</taxon>
        <taxon>Pecora</taxon>
        <taxon>Cervidae</taxon>
        <taxon>Odocoileinae</taxon>
        <taxon>Rangifer</taxon>
    </lineage>
</organism>
<sequence length="100" mass="11546">MPGEKRTRHTHRAKNNNILLVRNYANYRQQSDTVKLQKKINNLPCPTAWSSIACQKHLSKMKTKRTSKKQNQRESLPSGNIEGSLGTAGEHSGNERFWKW</sequence>
<dbReference type="Proteomes" id="UP001162501">
    <property type="component" value="Chromosome 15"/>
</dbReference>
<reference evidence="1" key="1">
    <citation type="submission" date="2023-05" db="EMBL/GenBank/DDBJ databases">
        <authorList>
            <consortium name="ELIXIR-Norway"/>
        </authorList>
    </citation>
    <scope>NUCLEOTIDE SEQUENCE</scope>
</reference>
<evidence type="ECO:0000313" key="2">
    <source>
        <dbReference type="Proteomes" id="UP001162501"/>
    </source>
</evidence>
<protein>
    <submittedName>
        <fullName evidence="1">Uncharacterized protein</fullName>
    </submittedName>
</protein>
<gene>
    <name evidence="1" type="ORF">MRATA1EN22A_LOCUS5764</name>
</gene>
<accession>A0AC59YGU0</accession>
<name>A0AC59YGU0_RANTA</name>
<dbReference type="EMBL" id="OX596099">
    <property type="protein sequence ID" value="CAM9669171.1"/>
    <property type="molecule type" value="Genomic_DNA"/>
</dbReference>
<evidence type="ECO:0000313" key="1">
    <source>
        <dbReference type="EMBL" id="CAM9669171.1"/>
    </source>
</evidence>
<reference evidence="1" key="2">
    <citation type="submission" date="2025-03" db="EMBL/GenBank/DDBJ databases">
        <authorList>
            <consortium name="ELIXIR-Norway"/>
            <consortium name="Elixir Norway"/>
        </authorList>
    </citation>
    <scope>NUCLEOTIDE SEQUENCE</scope>
</reference>